<sequence length="196" mass="20963">MSTLPPCALEQAFLAARTFPKFTDRAVSDEILAQLYELAKWGPTSMNCQPARFVFVRSVEAKAKLKPCLAAGNADKTMAAPVTVIVAQDSRFFEHLPTQLPANPNAQAMFADNAALADATAFRNSSLQGAYLIVAARMLGLDCGPMSGFNAAALDAAFFAEGRYKANFLINLGYGDVSGLRPRGPRLPLDLACTTL</sequence>
<dbReference type="Pfam" id="PF00881">
    <property type="entry name" value="Nitroreductase"/>
    <property type="match status" value="1"/>
</dbReference>
<dbReference type="InterPro" id="IPR000415">
    <property type="entry name" value="Nitroreductase-like"/>
</dbReference>
<dbReference type="EMBL" id="CP157675">
    <property type="protein sequence ID" value="XBP69230.1"/>
    <property type="molecule type" value="Genomic_DNA"/>
</dbReference>
<comment type="cofactor">
    <cofactor evidence="5">
        <name>FMN</name>
        <dbReference type="ChEBI" id="CHEBI:58210"/>
    </cofactor>
</comment>
<evidence type="ECO:0000256" key="3">
    <source>
        <dbReference type="ARBA" id="ARBA00022857"/>
    </source>
</evidence>
<keyword evidence="2 5" id="KW-0288">FMN</keyword>
<organism evidence="7">
    <name type="scientific">Polaromonas hydrogenivorans</name>
    <dbReference type="NCBI Taxonomy" id="335476"/>
    <lineage>
        <taxon>Bacteria</taxon>
        <taxon>Pseudomonadati</taxon>
        <taxon>Pseudomonadota</taxon>
        <taxon>Betaproteobacteria</taxon>
        <taxon>Burkholderiales</taxon>
        <taxon>Comamonadaceae</taxon>
        <taxon>Polaromonas</taxon>
    </lineage>
</organism>
<keyword evidence="5" id="KW-0520">NAD</keyword>
<dbReference type="SUPFAM" id="SSF55469">
    <property type="entry name" value="FMN-dependent nitroreductase-like"/>
    <property type="match status" value="1"/>
</dbReference>
<name>A0AAU7LNR0_9BURK</name>
<evidence type="ECO:0000256" key="1">
    <source>
        <dbReference type="ARBA" id="ARBA00022630"/>
    </source>
</evidence>
<protein>
    <recommendedName>
        <fullName evidence="5">Putative NADH dehydrogenase/NAD(P)H nitroreductase ABLV49_15155</fullName>
        <ecNumber evidence="5">1.-.-.-</ecNumber>
    </recommendedName>
</protein>
<keyword evidence="1 5" id="KW-0285">Flavoprotein</keyword>
<keyword evidence="4 5" id="KW-0560">Oxidoreductase</keyword>
<proteinExistence type="inferred from homology"/>
<dbReference type="GO" id="GO:0016491">
    <property type="term" value="F:oxidoreductase activity"/>
    <property type="evidence" value="ECO:0007669"/>
    <property type="project" value="UniProtKB-UniRule"/>
</dbReference>
<dbReference type="PANTHER" id="PTHR43543:SF1">
    <property type="entry name" value="MALONIC SEMIALDEHYDE REDUCTASE RUTE-RELATED"/>
    <property type="match status" value="1"/>
</dbReference>
<evidence type="ECO:0000256" key="5">
    <source>
        <dbReference type="HAMAP-Rule" id="MF_01204"/>
    </source>
</evidence>
<dbReference type="Gene3D" id="3.40.109.10">
    <property type="entry name" value="NADH Oxidase"/>
    <property type="match status" value="1"/>
</dbReference>
<dbReference type="AlphaFoldDB" id="A0AAU7LNR0"/>
<dbReference type="NCBIfam" id="NF003768">
    <property type="entry name" value="PRK05365.1"/>
    <property type="match status" value="1"/>
</dbReference>
<evidence type="ECO:0000256" key="4">
    <source>
        <dbReference type="ARBA" id="ARBA00023002"/>
    </source>
</evidence>
<gene>
    <name evidence="7" type="ORF">ABLV49_15155</name>
</gene>
<dbReference type="InterPro" id="IPR029479">
    <property type="entry name" value="Nitroreductase"/>
</dbReference>
<dbReference type="HAMAP" id="MF_01204">
    <property type="entry name" value="Oxidoreductase_RutE_HadB"/>
    <property type="match status" value="1"/>
</dbReference>
<reference evidence="7" key="1">
    <citation type="submission" date="2024-05" db="EMBL/GenBank/DDBJ databases">
        <authorList>
            <person name="Bunk B."/>
            <person name="Swiderski J."/>
            <person name="Sproer C."/>
            <person name="Thiel V."/>
        </authorList>
    </citation>
    <scope>NUCLEOTIDE SEQUENCE</scope>
    <source>
        <strain evidence="7">DSM 17735</strain>
    </source>
</reference>
<comment type="similarity">
    <text evidence="5">Belongs to the nitroreductase family. HadB/RutE subfamily.</text>
</comment>
<dbReference type="EC" id="1.-.-.-" evidence="5"/>
<accession>A0AAU7LNR0</accession>
<dbReference type="CDD" id="cd02148">
    <property type="entry name" value="RutE-like"/>
    <property type="match status" value="1"/>
</dbReference>
<feature type="domain" description="Nitroreductase" evidence="6">
    <location>
        <begin position="21"/>
        <end position="174"/>
    </location>
</feature>
<keyword evidence="3 5" id="KW-0521">NADP</keyword>
<dbReference type="InterPro" id="IPR023936">
    <property type="entry name" value="RutE-like"/>
</dbReference>
<evidence type="ECO:0000259" key="6">
    <source>
        <dbReference type="Pfam" id="PF00881"/>
    </source>
</evidence>
<dbReference type="InterPro" id="IPR050461">
    <property type="entry name" value="Nitroreductase_HadB/RutE"/>
</dbReference>
<evidence type="ECO:0000313" key="7">
    <source>
        <dbReference type="EMBL" id="XBP69230.1"/>
    </source>
</evidence>
<evidence type="ECO:0000256" key="2">
    <source>
        <dbReference type="ARBA" id="ARBA00022643"/>
    </source>
</evidence>
<dbReference type="RefSeq" id="WP_349277687.1">
    <property type="nucleotide sequence ID" value="NZ_CBCSCU010000003.1"/>
</dbReference>
<dbReference type="PANTHER" id="PTHR43543">
    <property type="entry name" value="MALONIC SEMIALDEHYDE REDUCTASE RUTE-RELATED"/>
    <property type="match status" value="1"/>
</dbReference>